<dbReference type="AlphaFoldDB" id="A0A9N7YLJ1"/>
<gene>
    <name evidence="2" type="ORF">PLEPLA_LOCUS18018</name>
</gene>
<dbReference type="Proteomes" id="UP001153269">
    <property type="component" value="Unassembled WGS sequence"/>
</dbReference>
<comment type="caution">
    <text evidence="2">The sequence shown here is derived from an EMBL/GenBank/DDBJ whole genome shotgun (WGS) entry which is preliminary data.</text>
</comment>
<name>A0A9N7YLJ1_PLEPL</name>
<accession>A0A9N7YLJ1</accession>
<evidence type="ECO:0000313" key="2">
    <source>
        <dbReference type="EMBL" id="CAB1430038.1"/>
    </source>
</evidence>
<protein>
    <submittedName>
        <fullName evidence="2">Uncharacterized protein</fullName>
    </submittedName>
</protein>
<dbReference type="EMBL" id="CADEAL010001196">
    <property type="protein sequence ID" value="CAB1430038.1"/>
    <property type="molecule type" value="Genomic_DNA"/>
</dbReference>
<proteinExistence type="predicted"/>
<reference evidence="2" key="1">
    <citation type="submission" date="2020-03" db="EMBL/GenBank/DDBJ databases">
        <authorList>
            <person name="Weist P."/>
        </authorList>
    </citation>
    <scope>NUCLEOTIDE SEQUENCE</scope>
</reference>
<keyword evidence="3" id="KW-1185">Reference proteome</keyword>
<evidence type="ECO:0000256" key="1">
    <source>
        <dbReference type="SAM" id="MobiDB-lite"/>
    </source>
</evidence>
<evidence type="ECO:0000313" key="3">
    <source>
        <dbReference type="Proteomes" id="UP001153269"/>
    </source>
</evidence>
<organism evidence="2 3">
    <name type="scientific">Pleuronectes platessa</name>
    <name type="common">European plaice</name>
    <dbReference type="NCBI Taxonomy" id="8262"/>
    <lineage>
        <taxon>Eukaryota</taxon>
        <taxon>Metazoa</taxon>
        <taxon>Chordata</taxon>
        <taxon>Craniata</taxon>
        <taxon>Vertebrata</taxon>
        <taxon>Euteleostomi</taxon>
        <taxon>Actinopterygii</taxon>
        <taxon>Neopterygii</taxon>
        <taxon>Teleostei</taxon>
        <taxon>Neoteleostei</taxon>
        <taxon>Acanthomorphata</taxon>
        <taxon>Carangaria</taxon>
        <taxon>Pleuronectiformes</taxon>
        <taxon>Pleuronectoidei</taxon>
        <taxon>Pleuronectidae</taxon>
        <taxon>Pleuronectes</taxon>
    </lineage>
</organism>
<sequence>MPSDGYWAAVRTSNGLNLGRGSSCVLTDSHSDPPAQRRSGCVEQICTGQQSYKAQLSPPLLLLCFAARESQERFSAERAPKHGYNAAGDRDCGKVCEVSGSIASLAVSRPVTAGDQPTTEQPAAAADDAGRQAGTDCYEAKAT</sequence>
<feature type="region of interest" description="Disordered" evidence="1">
    <location>
        <begin position="109"/>
        <end position="143"/>
    </location>
</feature>